<evidence type="ECO:0000313" key="1">
    <source>
        <dbReference type="EMBL" id="MDN4492511.1"/>
    </source>
</evidence>
<dbReference type="EMBL" id="JAUHTQ010000002">
    <property type="protein sequence ID" value="MDN4492511.1"/>
    <property type="molecule type" value="Genomic_DNA"/>
</dbReference>
<organism evidence="1 2">
    <name type="scientific">Ureibacillus aquaedulcis</name>
    <dbReference type="NCBI Taxonomy" id="3058421"/>
    <lineage>
        <taxon>Bacteria</taxon>
        <taxon>Bacillati</taxon>
        <taxon>Bacillota</taxon>
        <taxon>Bacilli</taxon>
        <taxon>Bacillales</taxon>
        <taxon>Caryophanaceae</taxon>
        <taxon>Ureibacillus</taxon>
    </lineage>
</organism>
<dbReference type="RefSeq" id="WP_301136621.1">
    <property type="nucleotide sequence ID" value="NZ_JAUHTQ010000002.1"/>
</dbReference>
<dbReference type="Proteomes" id="UP001172743">
    <property type="component" value="Unassembled WGS sequence"/>
</dbReference>
<accession>A0ABT8GMK3</accession>
<comment type="caution">
    <text evidence="1">The sequence shown here is derived from an EMBL/GenBank/DDBJ whole genome shotgun (WGS) entry which is preliminary data.</text>
</comment>
<reference evidence="1" key="1">
    <citation type="submission" date="2023-07" db="EMBL/GenBank/DDBJ databases">
        <title>Ureibacillus sp. isolated from freshwater well.</title>
        <authorList>
            <person name="Kirdat K."/>
            <person name="Bhatt A."/>
            <person name="Teware R."/>
            <person name="Bhavsar Y."/>
            <person name="Yadav A."/>
        </authorList>
    </citation>
    <scope>NUCLEOTIDE SEQUENCE</scope>
    <source>
        <strain evidence="1">BA0131</strain>
    </source>
</reference>
<proteinExistence type="predicted"/>
<evidence type="ECO:0008006" key="3">
    <source>
        <dbReference type="Google" id="ProtNLM"/>
    </source>
</evidence>
<evidence type="ECO:0000313" key="2">
    <source>
        <dbReference type="Proteomes" id="UP001172743"/>
    </source>
</evidence>
<keyword evidence="2" id="KW-1185">Reference proteome</keyword>
<sequence>MKNNIEIYEKTYQNFKPFKHVMARINEMQEKSSYGSEIASKWLEILNRTLINQTYPVIHPIGQETFSLYAEFPTGVFEYALDIDGATSLIKEKCIKPELFSPSNIIESVDQGNINKDPHCIKPNHKNPVMVLQSKYLTGDRPYCINGNHRIYEAYQNNDKQIEVFVFKDLEFTQFFYDVLSKAIYFLEIDYKNVIVEQRSSTIVPDCGISHIV</sequence>
<gene>
    <name evidence="1" type="ORF">QYB95_03070</name>
</gene>
<name>A0ABT8GMK3_9BACL</name>
<protein>
    <recommendedName>
        <fullName evidence="3">ParB/Sulfiredoxin domain-containing protein</fullName>
    </recommendedName>
</protein>